<dbReference type="OrthoDB" id="9861477at2"/>
<dbReference type="Proteomes" id="UP000176288">
    <property type="component" value="Chromosome"/>
</dbReference>
<organism evidence="1 2">
    <name type="scientific">Boudabousia tangfeifanii</name>
    <dbReference type="NCBI Taxonomy" id="1912795"/>
    <lineage>
        <taxon>Bacteria</taxon>
        <taxon>Bacillati</taxon>
        <taxon>Actinomycetota</taxon>
        <taxon>Actinomycetes</taxon>
        <taxon>Actinomycetales</taxon>
        <taxon>Actinomycetaceae</taxon>
        <taxon>Boudabousia</taxon>
    </lineage>
</organism>
<dbReference type="RefSeq" id="WP_071164557.1">
    <property type="nucleotide sequence ID" value="NZ_CP017812.1"/>
</dbReference>
<keyword evidence="2" id="KW-1185">Reference proteome</keyword>
<gene>
    <name evidence="1" type="ORF">BK816_07150</name>
</gene>
<sequence length="133" mass="14275">MKYSAIRKFSGLALITALTIGTVGGISIANAAERSRAHVPCELYSYRPTISGSYVKGIGGRHGCINTVDWVRVSMWTNNWGPDTRLAVNQKGPVNTIQLDVSAKTSTAGKGAYVYTYVESSTGAVKYSPDIQL</sequence>
<dbReference type="KEGG" id="avu:BK816_07150"/>
<protein>
    <submittedName>
        <fullName evidence="1">Uncharacterized protein</fullName>
    </submittedName>
</protein>
<evidence type="ECO:0000313" key="2">
    <source>
        <dbReference type="Proteomes" id="UP000176288"/>
    </source>
</evidence>
<dbReference type="STRING" id="1912795.BK816_07150"/>
<name>A0A1D9MLQ5_9ACTO</name>
<evidence type="ECO:0000313" key="1">
    <source>
        <dbReference type="EMBL" id="AOZ73093.1"/>
    </source>
</evidence>
<dbReference type="AlphaFoldDB" id="A0A1D9MLQ5"/>
<accession>A0A1D9MLQ5</accession>
<reference evidence="1 2" key="1">
    <citation type="submission" date="2016-10" db="EMBL/GenBank/DDBJ databases">
        <title>Actinomyces aegypiusis sp. nov., isolated from the Aegypius monachus in Qinghai Tibet Plateau China.</title>
        <authorList>
            <person name="Wang Y."/>
        </authorList>
    </citation>
    <scope>NUCLEOTIDE SEQUENCE [LARGE SCALE GENOMIC DNA]</scope>
    <source>
        <strain evidence="1 2">VUL4_3</strain>
    </source>
</reference>
<dbReference type="EMBL" id="CP017812">
    <property type="protein sequence ID" value="AOZ73093.1"/>
    <property type="molecule type" value="Genomic_DNA"/>
</dbReference>
<proteinExistence type="predicted"/>